<reference evidence="6 7" key="1">
    <citation type="journal article" date="2023" name="BMC Biol.">
        <title>The compact genome of the sponge Oopsacas minuta (Hexactinellida) is lacking key metazoan core genes.</title>
        <authorList>
            <person name="Santini S."/>
            <person name="Schenkelaars Q."/>
            <person name="Jourda C."/>
            <person name="Duchesne M."/>
            <person name="Belahbib H."/>
            <person name="Rocher C."/>
            <person name="Selva M."/>
            <person name="Riesgo A."/>
            <person name="Vervoort M."/>
            <person name="Leys S.P."/>
            <person name="Kodjabachian L."/>
            <person name="Le Bivic A."/>
            <person name="Borchiellini C."/>
            <person name="Claverie J.M."/>
            <person name="Renard E."/>
        </authorList>
    </citation>
    <scope>NUCLEOTIDE SEQUENCE [LARGE SCALE GENOMIC DNA]</scope>
    <source>
        <strain evidence="6">SPO-2</strain>
    </source>
</reference>
<organism evidence="6 7">
    <name type="scientific">Oopsacas minuta</name>
    <dbReference type="NCBI Taxonomy" id="111878"/>
    <lineage>
        <taxon>Eukaryota</taxon>
        <taxon>Metazoa</taxon>
        <taxon>Porifera</taxon>
        <taxon>Hexactinellida</taxon>
        <taxon>Hexasterophora</taxon>
        <taxon>Lyssacinosida</taxon>
        <taxon>Leucopsacidae</taxon>
        <taxon>Oopsacas</taxon>
    </lineage>
</organism>
<dbReference type="PROSITE" id="PS50827">
    <property type="entry name" value="DDT"/>
    <property type="match status" value="1"/>
</dbReference>
<keyword evidence="2" id="KW-0539">Nucleus</keyword>
<sequence length="839" mass="96916">MKQTTLFGITTPTKPTVLHNTNGNTNSKHTLQSPGNALSDYFKQSNTSKKVLNNRKNSEITPKVNRQSKNTAKHENKMSPVSQITDDISIISIDSPLASKNDQILTPLKAITLGINSCCMNNSTPEISIINTNKDTIQDCNRITSHFLPKKLHEKFVDSFEEDEKSLQKSKPKVQESEIFLKENLVEFDSFSDVLTVSEFLHDFHELLEVKSDENWSPPDFHTLYKALKSCDLTENFTILSTLLLRFMKYLFTESLPYFQEDVGDLNTACNVAALLRLYFQQKNECLFVQEMEKDLYCLPFNLKVSILIQLIYDVNSSTDFRSFYDKKCSQIEEIRRTIKILQGDIARFDREMVALKYYKKEKNQSLILDNTTQISECDKENIKTNANHQSTDEEDVDTRLQKVLGKFNHSQMEIAKLRASIEELENVVMSKKKLGTDTCGRNYFNLKSFSDTAILVELEYSKLQFLTSLNKTKSQHQGDRTNEPILSKILEECDSKNDQHFTGWMSFSTESELTSLVKYLRSTKCDKKIHSQIEELRSFLRNIKLPVVSPIVEESHYLRSTIKNKLPVDYFTVEEFARQLLEFGEELLYSGFVSTKFDCVGWIDALSNEDFSHTTEVIQELSNKLTSLIDSLIKSTTVNVPESITKCYMLLTPPTLSHLFLLLNYYEHTLSTVDSCYGNRCMKCYKKPIWNGKTYNPKFICKECSKVFHLTCQDPPLPDIVFDHRCDSCRNPQSLITNTFYRTRSQRISEDDSSSEPEEIVVRRKSLRQKPTFFHSFYSSPVRSQIEKKRRIIVSSESEDNSPYVRRKGLRSMTYQPPRKKIPVKPNDYTSKLRSACS</sequence>
<evidence type="ECO:0000259" key="5">
    <source>
        <dbReference type="PROSITE" id="PS50827"/>
    </source>
</evidence>
<proteinExistence type="predicted"/>
<keyword evidence="7" id="KW-1185">Reference proteome</keyword>
<comment type="caution">
    <text evidence="6">The sequence shown here is derived from an EMBL/GenBank/DDBJ whole genome shotgun (WGS) entry which is preliminary data.</text>
</comment>
<evidence type="ECO:0000313" key="6">
    <source>
        <dbReference type="EMBL" id="KAI6649607.1"/>
    </source>
</evidence>
<accession>A0AAV7JKW8</accession>
<keyword evidence="3" id="KW-0175">Coiled coil</keyword>
<dbReference type="InterPro" id="IPR018501">
    <property type="entry name" value="DDT_dom"/>
</dbReference>
<comment type="subcellular location">
    <subcellularLocation>
        <location evidence="1">Nucleus</location>
    </subcellularLocation>
</comment>
<dbReference type="AlphaFoldDB" id="A0AAV7JKW8"/>
<feature type="region of interest" description="Disordered" evidence="4">
    <location>
        <begin position="1"/>
        <end position="32"/>
    </location>
</feature>
<dbReference type="GO" id="GO:0005634">
    <property type="term" value="C:nucleus"/>
    <property type="evidence" value="ECO:0007669"/>
    <property type="project" value="UniProtKB-SubCell"/>
</dbReference>
<feature type="region of interest" description="Disordered" evidence="4">
    <location>
        <begin position="798"/>
        <end position="839"/>
    </location>
</feature>
<evidence type="ECO:0000256" key="4">
    <source>
        <dbReference type="SAM" id="MobiDB-lite"/>
    </source>
</evidence>
<feature type="domain" description="DDT" evidence="5">
    <location>
        <begin position="188"/>
        <end position="257"/>
    </location>
</feature>
<gene>
    <name evidence="6" type="ORF">LOD99_6611</name>
</gene>
<evidence type="ECO:0000313" key="7">
    <source>
        <dbReference type="Proteomes" id="UP001165289"/>
    </source>
</evidence>
<evidence type="ECO:0000256" key="3">
    <source>
        <dbReference type="SAM" id="Coils"/>
    </source>
</evidence>
<evidence type="ECO:0000256" key="1">
    <source>
        <dbReference type="ARBA" id="ARBA00004123"/>
    </source>
</evidence>
<protein>
    <recommendedName>
        <fullName evidence="5">DDT domain-containing protein</fullName>
    </recommendedName>
</protein>
<feature type="coiled-coil region" evidence="3">
    <location>
        <begin position="408"/>
        <end position="435"/>
    </location>
</feature>
<feature type="region of interest" description="Disordered" evidence="4">
    <location>
        <begin position="54"/>
        <end position="80"/>
    </location>
</feature>
<dbReference type="EMBL" id="JAKMXF010000319">
    <property type="protein sequence ID" value="KAI6649607.1"/>
    <property type="molecule type" value="Genomic_DNA"/>
</dbReference>
<evidence type="ECO:0000256" key="2">
    <source>
        <dbReference type="ARBA" id="ARBA00023242"/>
    </source>
</evidence>
<name>A0AAV7JKW8_9METZ</name>
<dbReference type="Proteomes" id="UP001165289">
    <property type="component" value="Unassembled WGS sequence"/>
</dbReference>
<feature type="compositionally biased region" description="Polar residues" evidence="4">
    <location>
        <begin position="829"/>
        <end position="839"/>
    </location>
</feature>